<dbReference type="CDD" id="cd02043">
    <property type="entry name" value="serpinP_plants"/>
    <property type="match status" value="1"/>
</dbReference>
<dbReference type="SMART" id="SM00093">
    <property type="entry name" value="SERPIN"/>
    <property type="match status" value="1"/>
</dbReference>
<dbReference type="EMBL" id="CM026432">
    <property type="protein sequence ID" value="KAG0557603.1"/>
    <property type="molecule type" value="Genomic_DNA"/>
</dbReference>
<dbReference type="InterPro" id="IPR042178">
    <property type="entry name" value="Serpin_sf_1"/>
</dbReference>
<evidence type="ECO:0000313" key="5">
    <source>
        <dbReference type="Proteomes" id="UP000822688"/>
    </source>
</evidence>
<gene>
    <name evidence="4" type="ORF">KC19_11G143100</name>
</gene>
<dbReference type="GO" id="GO:0004867">
    <property type="term" value="F:serine-type endopeptidase inhibitor activity"/>
    <property type="evidence" value="ECO:0007669"/>
    <property type="project" value="InterPro"/>
</dbReference>
<dbReference type="InterPro" id="IPR042185">
    <property type="entry name" value="Serpin_sf_2"/>
</dbReference>
<dbReference type="Gene3D" id="3.30.497.10">
    <property type="entry name" value="Antithrombin, subunit I, domain 2"/>
    <property type="match status" value="2"/>
</dbReference>
<organism evidence="4 5">
    <name type="scientific">Ceratodon purpureus</name>
    <name type="common">Fire moss</name>
    <name type="synonym">Dicranum purpureum</name>
    <dbReference type="NCBI Taxonomy" id="3225"/>
    <lineage>
        <taxon>Eukaryota</taxon>
        <taxon>Viridiplantae</taxon>
        <taxon>Streptophyta</taxon>
        <taxon>Embryophyta</taxon>
        <taxon>Bryophyta</taxon>
        <taxon>Bryophytina</taxon>
        <taxon>Bryopsida</taxon>
        <taxon>Dicranidae</taxon>
        <taxon>Pseudoditrichales</taxon>
        <taxon>Ditrichaceae</taxon>
        <taxon>Ceratodon</taxon>
    </lineage>
</organism>
<dbReference type="Gene3D" id="2.30.39.10">
    <property type="entry name" value="Alpha-1-antitrypsin, domain 1"/>
    <property type="match status" value="1"/>
</dbReference>
<dbReference type="Pfam" id="PF00079">
    <property type="entry name" value="Serpin"/>
    <property type="match status" value="2"/>
</dbReference>
<dbReference type="InterPro" id="IPR000215">
    <property type="entry name" value="Serpin_fam"/>
</dbReference>
<evidence type="ECO:0000259" key="3">
    <source>
        <dbReference type="SMART" id="SM00093"/>
    </source>
</evidence>
<comment type="similarity">
    <text evidence="1 2">Belongs to the serpin family.</text>
</comment>
<proteinExistence type="inferred from homology"/>
<comment type="caution">
    <text evidence="4">The sequence shown here is derived from an EMBL/GenBank/DDBJ whole genome shotgun (WGS) entry which is preliminary data.</text>
</comment>
<evidence type="ECO:0000313" key="4">
    <source>
        <dbReference type="EMBL" id="KAG0557603.1"/>
    </source>
</evidence>
<evidence type="ECO:0000256" key="1">
    <source>
        <dbReference type="ARBA" id="ARBA00009500"/>
    </source>
</evidence>
<sequence length="430" mass="47462">MDLGALALAHTEFVLDLYKEVAKRAPDENAVLSPLSIGLAMAMVAAGATGTTLHQIASCLKLPPGDLMHEFTAHLKDVLTADAPTHGLQLTCANRIWVDNTVHLQPSFQNLLQKSYGAKAASVDFSKAEEACERVNKWAEYKTHGKIANVLPPDSVGSDTRLILANAIYFKGTWKKPFDASMTEDCDFFLPNGTTIKVPTMHSTDDQCVISYPPPDYSRWTREYYVVSTIVDPSRPSSENPVHRTVEPSNAVTDYAGPPFKALRLPYHISNDPRSFSMIVLLPNDRNGLREMEENLDIHSLVKGLEFDKPRPLTRFQLPKFKVSFGMEMAEALQSLGMERVFSSLADLGAMCDQSPLSVASVRQKAFVEVNEQGTEAAAVTTVQIVAECGPMYSDEVDFVADHPFMFLIREESSNSVVFTGRVVDPSKEQ</sequence>
<dbReference type="SUPFAM" id="SSF56574">
    <property type="entry name" value="Serpins"/>
    <property type="match status" value="2"/>
</dbReference>
<reference evidence="4 5" key="1">
    <citation type="submission" date="2020-06" db="EMBL/GenBank/DDBJ databases">
        <title>WGS assembly of Ceratodon purpureus strain R40.</title>
        <authorList>
            <person name="Carey S.B."/>
            <person name="Jenkins J."/>
            <person name="Shu S."/>
            <person name="Lovell J.T."/>
            <person name="Sreedasyam A."/>
            <person name="Maumus F."/>
            <person name="Tiley G.P."/>
            <person name="Fernandez-Pozo N."/>
            <person name="Barry K."/>
            <person name="Chen C."/>
            <person name="Wang M."/>
            <person name="Lipzen A."/>
            <person name="Daum C."/>
            <person name="Saski C.A."/>
            <person name="Payton A.C."/>
            <person name="Mcbreen J.C."/>
            <person name="Conrad R.E."/>
            <person name="Kollar L.M."/>
            <person name="Olsson S."/>
            <person name="Huttunen S."/>
            <person name="Landis J.B."/>
            <person name="Wickett N.J."/>
            <person name="Johnson M.G."/>
            <person name="Rensing S.A."/>
            <person name="Grimwood J."/>
            <person name="Schmutz J."/>
            <person name="Mcdaniel S.F."/>
        </authorList>
    </citation>
    <scope>NUCLEOTIDE SEQUENCE [LARGE SCALE GENOMIC DNA]</scope>
    <source>
        <strain evidence="4 5">R40</strain>
    </source>
</reference>
<dbReference type="GO" id="GO:0005615">
    <property type="term" value="C:extracellular space"/>
    <property type="evidence" value="ECO:0007669"/>
    <property type="project" value="InterPro"/>
</dbReference>
<dbReference type="PANTHER" id="PTHR11461:SF211">
    <property type="entry name" value="GH10112P-RELATED"/>
    <property type="match status" value="1"/>
</dbReference>
<feature type="domain" description="Serpin" evidence="3">
    <location>
        <begin position="15"/>
        <end position="426"/>
    </location>
</feature>
<keyword evidence="5" id="KW-1185">Reference proteome</keyword>
<dbReference type="PROSITE" id="PS00284">
    <property type="entry name" value="SERPIN"/>
    <property type="match status" value="1"/>
</dbReference>
<dbReference type="InterPro" id="IPR023796">
    <property type="entry name" value="Serpin_dom"/>
</dbReference>
<name>A0A8T0GF13_CERPU</name>
<dbReference type="AlphaFoldDB" id="A0A8T0GF13"/>
<accession>A0A8T0GF13</accession>
<protein>
    <recommendedName>
        <fullName evidence="3">Serpin domain-containing protein</fullName>
    </recommendedName>
</protein>
<dbReference type="InterPro" id="IPR036186">
    <property type="entry name" value="Serpin_sf"/>
</dbReference>
<dbReference type="InterPro" id="IPR023795">
    <property type="entry name" value="Serpin_CS"/>
</dbReference>
<dbReference type="PANTHER" id="PTHR11461">
    <property type="entry name" value="SERINE PROTEASE INHIBITOR, SERPIN"/>
    <property type="match status" value="1"/>
</dbReference>
<dbReference type="Proteomes" id="UP000822688">
    <property type="component" value="Chromosome 11"/>
</dbReference>
<evidence type="ECO:0000256" key="2">
    <source>
        <dbReference type="RuleBase" id="RU000411"/>
    </source>
</evidence>